<sequence>MDPNRTELDLEKFGLSNDHYKVPSSLHRQKNVVSTPSTPKPSSLSSATDFTRNIIPGSPYSSIEQQQTTNINNPNGYSTILLNDFTQPLSIPTRLQSLNLINEAFRHFSTIEATLAAQRKQSQMTSSSINSYRSRLNSTTNNPTTKQQQQQ</sequence>
<dbReference type="Proteomes" id="UP000663836">
    <property type="component" value="Unassembled WGS sequence"/>
</dbReference>
<evidence type="ECO:0000313" key="3">
    <source>
        <dbReference type="EMBL" id="CAF3662298.1"/>
    </source>
</evidence>
<proteinExistence type="predicted"/>
<dbReference type="Proteomes" id="UP000663864">
    <property type="component" value="Unassembled WGS sequence"/>
</dbReference>
<name>A0A813PNA2_9BILA</name>
<feature type="region of interest" description="Disordered" evidence="1">
    <location>
        <begin position="28"/>
        <end position="49"/>
    </location>
</feature>
<feature type="region of interest" description="Disordered" evidence="1">
    <location>
        <begin position="119"/>
        <end position="151"/>
    </location>
</feature>
<protein>
    <submittedName>
        <fullName evidence="2">Uncharacterized protein</fullName>
    </submittedName>
</protein>
<dbReference type="EMBL" id="CAJNOT010000002">
    <property type="protein sequence ID" value="CAF0757951.1"/>
    <property type="molecule type" value="Genomic_DNA"/>
</dbReference>
<evidence type="ECO:0000256" key="1">
    <source>
        <dbReference type="SAM" id="MobiDB-lite"/>
    </source>
</evidence>
<evidence type="ECO:0000313" key="2">
    <source>
        <dbReference type="EMBL" id="CAF0757951.1"/>
    </source>
</evidence>
<organism evidence="2 4">
    <name type="scientific">Rotaria sordida</name>
    <dbReference type="NCBI Taxonomy" id="392033"/>
    <lineage>
        <taxon>Eukaryota</taxon>
        <taxon>Metazoa</taxon>
        <taxon>Spiralia</taxon>
        <taxon>Gnathifera</taxon>
        <taxon>Rotifera</taxon>
        <taxon>Eurotatoria</taxon>
        <taxon>Bdelloidea</taxon>
        <taxon>Philodinida</taxon>
        <taxon>Philodinidae</taxon>
        <taxon>Rotaria</taxon>
    </lineage>
</organism>
<evidence type="ECO:0000313" key="4">
    <source>
        <dbReference type="Proteomes" id="UP000663864"/>
    </source>
</evidence>
<accession>A0A813PNA2</accession>
<reference evidence="2" key="1">
    <citation type="submission" date="2021-02" db="EMBL/GenBank/DDBJ databases">
        <authorList>
            <person name="Nowell W R."/>
        </authorList>
    </citation>
    <scope>NUCLEOTIDE SEQUENCE</scope>
</reference>
<gene>
    <name evidence="3" type="ORF">JBS370_LOCUS6989</name>
    <name evidence="2" type="ORF">ZHD862_LOCUS172</name>
</gene>
<dbReference type="EMBL" id="CAJOBD010000404">
    <property type="protein sequence ID" value="CAF3662298.1"/>
    <property type="molecule type" value="Genomic_DNA"/>
</dbReference>
<feature type="compositionally biased region" description="Low complexity" evidence="1">
    <location>
        <begin position="34"/>
        <end position="48"/>
    </location>
</feature>
<comment type="caution">
    <text evidence="2">The sequence shown here is derived from an EMBL/GenBank/DDBJ whole genome shotgun (WGS) entry which is preliminary data.</text>
</comment>
<dbReference type="AlphaFoldDB" id="A0A813PNA2"/>